<proteinExistence type="predicted"/>
<sequence>MAGAHPVEKAWWKEAVVYQIYPASYLDSNGDGLGDIKGIISKVPYIKSLGADTIWMSPIFASPQEDMGYDVADYRSIHAPYGTVEDVQKLIDELHSHRMRILMDLVVNHTSDQHDWFQESRKSKSNPKRDWYFWRDPKYDAQGNRREPNNWKSIFGGSAWHFDDSTQQYYLALFLPSQPDLDWANEDMRQATYGDMIFWLDRGVDGFRIDSMNLMSKHPDLPDGKVLNDEPYQSGAEFFASGPRMHEYVREMRRQVFDKYDVMTVGELGFTKDETSVSEYVAKDRHELNMLFTGDIVDMDFGPTTKYGRDDFHPSKIRKLTNMWQTVVPKFNGWNTVYLDNHDSGRSLTRYASDAPEHRATAAKMLATYLTTLNGTPFLLMGQEIGMANLSRDYGPDAYIDVEGKNHYHAVLKARGGDESKMSDVMRELSLKARDHGRLPMQWDGSPNAGFTTAEARPWMTINKDHVDWNVASQVDDPNSVLSFWKESLRLRKGHTDLFVYGSYEPVPESSTGEMVFAYRRKSHESGQMAVVFLNFSDKEQKVPAEEYKDFSVLWSNHQSQAVFEDQLALVPFGAVVLTQQQ</sequence>
<name>A0ACC3MC56_9PEZI</name>
<evidence type="ECO:0000313" key="2">
    <source>
        <dbReference type="Proteomes" id="UP001281147"/>
    </source>
</evidence>
<accession>A0ACC3MC56</accession>
<keyword evidence="2" id="KW-1185">Reference proteome</keyword>
<gene>
    <name evidence="1" type="ORF">LTR37_020833</name>
</gene>
<dbReference type="Proteomes" id="UP001281147">
    <property type="component" value="Unassembled WGS sequence"/>
</dbReference>
<protein>
    <submittedName>
        <fullName evidence="1">Uncharacterized protein</fullName>
    </submittedName>
</protein>
<reference evidence="1" key="1">
    <citation type="submission" date="2023-07" db="EMBL/GenBank/DDBJ databases">
        <title>Black Yeasts Isolated from many extreme environments.</title>
        <authorList>
            <person name="Coleine C."/>
            <person name="Stajich J.E."/>
            <person name="Selbmann L."/>
        </authorList>
    </citation>
    <scope>NUCLEOTIDE SEQUENCE</scope>
    <source>
        <strain evidence="1">CCFEE 5714</strain>
    </source>
</reference>
<dbReference type="EMBL" id="JAUTXU010000394">
    <property type="protein sequence ID" value="KAK3681849.1"/>
    <property type="molecule type" value="Genomic_DNA"/>
</dbReference>
<evidence type="ECO:0000313" key="1">
    <source>
        <dbReference type="EMBL" id="KAK3681849.1"/>
    </source>
</evidence>
<comment type="caution">
    <text evidence="1">The sequence shown here is derived from an EMBL/GenBank/DDBJ whole genome shotgun (WGS) entry which is preliminary data.</text>
</comment>
<organism evidence="1 2">
    <name type="scientific">Vermiconidia calcicola</name>
    <dbReference type="NCBI Taxonomy" id="1690605"/>
    <lineage>
        <taxon>Eukaryota</taxon>
        <taxon>Fungi</taxon>
        <taxon>Dikarya</taxon>
        <taxon>Ascomycota</taxon>
        <taxon>Pezizomycotina</taxon>
        <taxon>Dothideomycetes</taxon>
        <taxon>Dothideomycetidae</taxon>
        <taxon>Mycosphaerellales</taxon>
        <taxon>Extremaceae</taxon>
        <taxon>Vermiconidia</taxon>
    </lineage>
</organism>